<sequence>MSQYSGTGSTGQLSNTQNSYTNQHLLTASEDDTSKLLDFYDRVSSGISIHHQSSANDDSVDRKKKLLEKLNQDVLAEYEESRQGIVTSQQNYRSLVERFLTFASENKQIYSKTLQLYEDATKEYEKSSTMTQLQMPMHLRLIVNVSLLYLRADQSNSLTKLLIKSPYLSFQAFEDAIGEIWKAQNTKLVLLPPKLGICGWLGRNHVTPRGLSSTMINALVAVEGVINKCSGVYPKLSTSVYVGEELLDVFNETEKSVYVRNHYDLTDLNKTRMDTTMPPPVDPQGKVVYRQEVGLSNFKNYQTFVLQETPEDASLGQMPRYVSVIVQDDLCNRVKCGDRVRIWGVYRMLTTSNVNASTMTSSIGKPFLVANHLIIKDNPHFTNTVVSGGSGYDAGNMPSSASNIITDEDRARFKYLAKRDDTVKILTNSVAPSICGLSMIKKGILLQLIGGHLNYNSEIESDTEASSEKNLRGDIHVLLVGDPGCGKSQLLRFVMSLFPNTISTTGRGSTGVGLTAAIIQDEETGERRVEGGAMVMGDRKVVLIDEFDKMNYGDRVAIHEVMEQQTVSVAKAGIHTTLNARCTVLAAANPLYGCWSEDMQLGEQLNFEYSLLSRFDLIFVVRDANDEVLDDRVADAILRNITQKARPVKASSKLSKTSVIQPKPGDLALQVQYTIQAFNSNNLTTSVEESVPENLANLLPKNPAESGGSTLNSLENTQTNENSDLSQNTGRRSGLSSGNNTEAASTQNSGRTTERRAGLRTKTSVKPGKAGAKPGQNDTEGLFGNMSYLDEFGAEHEVLDLVTLKKYISYCKSEFYREMSYLKGWSRGPELSLPARNEISRSYAQMRQRCSDNKKKLLQLVSPRTLEAILRLSTAFAKLKLSRYITRQHVRAAVKLLNYTIFGDLYSKDKYKKAETTSRTRDDDFTSSEEEDYSEVDDEDDGRGGKRSARKRLKRSTSSATTSSVSASGRRSSSSRRMSVDSLGDETDEVSVATKDKDGSVSTSTRGKEGSQEDGRSSRLESTRRSSVADTDKHTSSRKHPGVDDGSDAEKASKIVERMTTRPRTRRSIRLLEDEEAHDAASDDDEDNEMDLDANDVDKMIEEFAAGGSADDQEQKDKAGRSSDKSSGREGKTRSKSASESQEKGDDDQESDEFTSVLMKQLQRLDFGDGVEMNELYLAHKSQQPVTLREFKKKLQRLSRTENAPIVYSSQDEKVYTC</sequence>
<dbReference type="SMART" id="SM00382">
    <property type="entry name" value="AAA"/>
    <property type="match status" value="1"/>
</dbReference>
<feature type="compositionally biased region" description="Basic residues" evidence="5">
    <location>
        <begin position="945"/>
        <end position="955"/>
    </location>
</feature>
<feature type="compositionally biased region" description="Basic and acidic residues" evidence="5">
    <location>
        <begin position="1048"/>
        <end position="1060"/>
    </location>
</feature>
<organism evidence="7 8">
    <name type="scientific">Theileria orientalis</name>
    <dbReference type="NCBI Taxonomy" id="68886"/>
    <lineage>
        <taxon>Eukaryota</taxon>
        <taxon>Sar</taxon>
        <taxon>Alveolata</taxon>
        <taxon>Apicomplexa</taxon>
        <taxon>Aconoidasida</taxon>
        <taxon>Piroplasmida</taxon>
        <taxon>Theileriidae</taxon>
        <taxon>Theileria</taxon>
    </lineage>
</organism>
<dbReference type="EMBL" id="CP056069">
    <property type="protein sequence ID" value="UKK00359.1"/>
    <property type="molecule type" value="Genomic_DNA"/>
</dbReference>
<feature type="compositionally biased region" description="Basic and acidic residues" evidence="5">
    <location>
        <begin position="1113"/>
        <end position="1133"/>
    </location>
</feature>
<dbReference type="Pfam" id="PF17207">
    <property type="entry name" value="MCM_OB"/>
    <property type="match status" value="1"/>
</dbReference>
<dbReference type="SMART" id="SM00350">
    <property type="entry name" value="MCM"/>
    <property type="match status" value="1"/>
</dbReference>
<feature type="domain" description="MCM C-terminal AAA(+) ATPase" evidence="6">
    <location>
        <begin position="422"/>
        <end position="637"/>
    </location>
</feature>
<feature type="compositionally biased region" description="Polar residues" evidence="5">
    <location>
        <begin position="707"/>
        <end position="751"/>
    </location>
</feature>
<evidence type="ECO:0000313" key="8">
    <source>
        <dbReference type="Proteomes" id="UP000244811"/>
    </source>
</evidence>
<evidence type="ECO:0000313" key="7">
    <source>
        <dbReference type="EMBL" id="UKK00359.1"/>
    </source>
</evidence>
<dbReference type="EC" id="3.6.4.12" evidence="7"/>
<name>A0A976M9J9_THEOR</name>
<dbReference type="GO" id="GO:1902975">
    <property type="term" value="P:mitotic DNA replication initiation"/>
    <property type="evidence" value="ECO:0007669"/>
    <property type="project" value="TreeGrafter"/>
</dbReference>
<dbReference type="Gene3D" id="3.40.50.300">
    <property type="entry name" value="P-loop containing nucleotide triphosphate hydrolases"/>
    <property type="match status" value="1"/>
</dbReference>
<comment type="similarity">
    <text evidence="4">Belongs to the MCM family.</text>
</comment>
<evidence type="ECO:0000256" key="5">
    <source>
        <dbReference type="SAM" id="MobiDB-lite"/>
    </source>
</evidence>
<evidence type="ECO:0000256" key="1">
    <source>
        <dbReference type="ARBA" id="ARBA00022741"/>
    </source>
</evidence>
<dbReference type="InterPro" id="IPR001208">
    <property type="entry name" value="MCM_dom"/>
</dbReference>
<dbReference type="PANTHER" id="PTHR11630">
    <property type="entry name" value="DNA REPLICATION LICENSING FACTOR MCM FAMILY MEMBER"/>
    <property type="match status" value="1"/>
</dbReference>
<dbReference type="InterPro" id="IPR031327">
    <property type="entry name" value="MCM"/>
</dbReference>
<dbReference type="Gene3D" id="2.40.50.140">
    <property type="entry name" value="Nucleic acid-binding proteins"/>
    <property type="match status" value="1"/>
</dbReference>
<dbReference type="GO" id="GO:0000727">
    <property type="term" value="P:double-strand break repair via break-induced replication"/>
    <property type="evidence" value="ECO:0007669"/>
    <property type="project" value="TreeGrafter"/>
</dbReference>
<dbReference type="PANTHER" id="PTHR11630:SF46">
    <property type="entry name" value="DNA REPLICATION LICENSING FACTOR MCM3-RELATED"/>
    <property type="match status" value="1"/>
</dbReference>
<feature type="compositionally biased region" description="Basic and acidic residues" evidence="5">
    <location>
        <begin position="1006"/>
        <end position="1024"/>
    </location>
</feature>
<gene>
    <name evidence="7" type="ORF">MACK_000431</name>
</gene>
<evidence type="ECO:0000256" key="4">
    <source>
        <dbReference type="RuleBase" id="RU004070"/>
    </source>
</evidence>
<feature type="region of interest" description="Disordered" evidence="5">
    <location>
        <begin position="916"/>
        <end position="1157"/>
    </location>
</feature>
<dbReference type="PRINTS" id="PR01657">
    <property type="entry name" value="MCMFAMILY"/>
</dbReference>
<dbReference type="InterPro" id="IPR041562">
    <property type="entry name" value="MCM_lid"/>
</dbReference>
<dbReference type="GO" id="GO:0005634">
    <property type="term" value="C:nucleus"/>
    <property type="evidence" value="ECO:0007669"/>
    <property type="project" value="TreeGrafter"/>
</dbReference>
<dbReference type="SUPFAM" id="SSF50249">
    <property type="entry name" value="Nucleic acid-binding proteins"/>
    <property type="match status" value="1"/>
</dbReference>
<feature type="compositionally biased region" description="Acidic residues" evidence="5">
    <location>
        <begin position="925"/>
        <end position="941"/>
    </location>
</feature>
<keyword evidence="2 4" id="KW-0067">ATP-binding</keyword>
<dbReference type="GO" id="GO:0042555">
    <property type="term" value="C:MCM complex"/>
    <property type="evidence" value="ECO:0007669"/>
    <property type="project" value="TreeGrafter"/>
</dbReference>
<feature type="compositionally biased region" description="Acidic residues" evidence="5">
    <location>
        <begin position="1073"/>
        <end position="1095"/>
    </location>
</feature>
<dbReference type="InterPro" id="IPR012340">
    <property type="entry name" value="NA-bd_OB-fold"/>
</dbReference>
<dbReference type="InterPro" id="IPR027417">
    <property type="entry name" value="P-loop_NTPase"/>
</dbReference>
<dbReference type="Pfam" id="PF17855">
    <property type="entry name" value="MCM_lid"/>
    <property type="match status" value="1"/>
</dbReference>
<dbReference type="InterPro" id="IPR003593">
    <property type="entry name" value="AAA+_ATPase"/>
</dbReference>
<dbReference type="GO" id="GO:0016787">
    <property type="term" value="F:hydrolase activity"/>
    <property type="evidence" value="ECO:0007669"/>
    <property type="project" value="UniProtKB-KW"/>
</dbReference>
<protein>
    <submittedName>
        <fullName evidence="7">DNA replication licensing factor Mcm2</fullName>
        <ecNumber evidence="7">3.6.4.12</ecNumber>
    </submittedName>
</protein>
<dbReference type="GO" id="GO:0005524">
    <property type="term" value="F:ATP binding"/>
    <property type="evidence" value="ECO:0007669"/>
    <property type="project" value="UniProtKB-KW"/>
</dbReference>
<proteinExistence type="inferred from homology"/>
<dbReference type="Proteomes" id="UP000244811">
    <property type="component" value="Chromosome 1"/>
</dbReference>
<dbReference type="InterPro" id="IPR033762">
    <property type="entry name" value="MCM_OB"/>
</dbReference>
<accession>A0A976M9J9</accession>
<feature type="region of interest" description="Disordered" evidence="5">
    <location>
        <begin position="697"/>
        <end position="779"/>
    </location>
</feature>
<dbReference type="PROSITE" id="PS50051">
    <property type="entry name" value="MCM_2"/>
    <property type="match status" value="1"/>
</dbReference>
<dbReference type="SUPFAM" id="SSF52540">
    <property type="entry name" value="P-loop containing nucleoside triphosphate hydrolases"/>
    <property type="match status" value="1"/>
</dbReference>
<dbReference type="GO" id="GO:0003697">
    <property type="term" value="F:single-stranded DNA binding"/>
    <property type="evidence" value="ECO:0007669"/>
    <property type="project" value="TreeGrafter"/>
</dbReference>
<evidence type="ECO:0000256" key="2">
    <source>
        <dbReference type="ARBA" id="ARBA00022840"/>
    </source>
</evidence>
<dbReference type="GO" id="GO:0017116">
    <property type="term" value="F:single-stranded DNA helicase activity"/>
    <property type="evidence" value="ECO:0007669"/>
    <property type="project" value="TreeGrafter"/>
</dbReference>
<keyword evidence="3 4" id="KW-0238">DNA-binding</keyword>
<evidence type="ECO:0000256" key="3">
    <source>
        <dbReference type="ARBA" id="ARBA00023125"/>
    </source>
</evidence>
<keyword evidence="1 4" id="KW-0547">Nucleotide-binding</keyword>
<evidence type="ECO:0000259" key="6">
    <source>
        <dbReference type="PROSITE" id="PS50051"/>
    </source>
</evidence>
<feature type="compositionally biased region" description="Low complexity" evidence="5">
    <location>
        <begin position="956"/>
        <end position="977"/>
    </location>
</feature>
<dbReference type="AlphaFoldDB" id="A0A976M9J9"/>
<reference evidence="7" key="1">
    <citation type="submission" date="2022-07" db="EMBL/GenBank/DDBJ databases">
        <title>Evaluation of T. orientalis genome assembly methods using nanopore sequencing and analysis of variation between genomes.</title>
        <authorList>
            <person name="Yam J."/>
            <person name="Micallef M.L."/>
            <person name="Liu M."/>
            <person name="Djordjevic S.P."/>
            <person name="Bogema D.R."/>
            <person name="Jenkins C."/>
        </authorList>
    </citation>
    <scope>NUCLEOTIDE SEQUENCE</scope>
    <source>
        <strain evidence="7">Goon Nure</strain>
    </source>
</reference>
<dbReference type="Pfam" id="PF00493">
    <property type="entry name" value="MCM"/>
    <property type="match status" value="1"/>
</dbReference>
<dbReference type="GO" id="GO:0006271">
    <property type="term" value="P:DNA strand elongation involved in DNA replication"/>
    <property type="evidence" value="ECO:0007669"/>
    <property type="project" value="TreeGrafter"/>
</dbReference>
<dbReference type="Gene3D" id="2.20.28.10">
    <property type="match status" value="1"/>
</dbReference>
<keyword evidence="7" id="KW-0378">Hydrolase</keyword>